<dbReference type="AlphaFoldDB" id="A0A4Q8AFP2"/>
<keyword evidence="7" id="KW-1185">Reference proteome</keyword>
<accession>A0A4Q8AFP2</accession>
<evidence type="ECO:0000259" key="5">
    <source>
        <dbReference type="PROSITE" id="PS50893"/>
    </source>
</evidence>
<keyword evidence="4 6" id="KW-0067">ATP-binding</keyword>
<protein>
    <submittedName>
        <fullName evidence="6">Putative ABC transport system ATP-binding protein/peptide/nickel transport system ATP-binding protein</fullName>
    </submittedName>
</protein>
<keyword evidence="3" id="KW-0547">Nucleotide-binding</keyword>
<dbReference type="InterPro" id="IPR003593">
    <property type="entry name" value="AAA+_ATPase"/>
</dbReference>
<dbReference type="GO" id="GO:0005524">
    <property type="term" value="F:ATP binding"/>
    <property type="evidence" value="ECO:0007669"/>
    <property type="project" value="UniProtKB-KW"/>
</dbReference>
<reference evidence="6 7" key="1">
    <citation type="submission" date="2019-02" db="EMBL/GenBank/DDBJ databases">
        <title>Sequencing the genomes of 1000 actinobacteria strains.</title>
        <authorList>
            <person name="Klenk H.-P."/>
        </authorList>
    </citation>
    <scope>NUCLEOTIDE SEQUENCE [LARGE SCALE GENOMIC DNA]</scope>
    <source>
        <strain evidence="6 7">DSM 17364</strain>
    </source>
</reference>
<comment type="caution">
    <text evidence="6">The sequence shown here is derived from an EMBL/GenBank/DDBJ whole genome shotgun (WGS) entry which is preliminary data.</text>
</comment>
<gene>
    <name evidence="6" type="ORF">EV380_2259</name>
</gene>
<proteinExistence type="inferred from homology"/>
<dbReference type="GO" id="GO:0016887">
    <property type="term" value="F:ATP hydrolysis activity"/>
    <property type="evidence" value="ECO:0007669"/>
    <property type="project" value="InterPro"/>
</dbReference>
<dbReference type="OrthoDB" id="4945094at2"/>
<name>A0A4Q8AFP2_9MICC</name>
<dbReference type="Pfam" id="PF00005">
    <property type="entry name" value="ABC_tran"/>
    <property type="match status" value="1"/>
</dbReference>
<evidence type="ECO:0000256" key="4">
    <source>
        <dbReference type="ARBA" id="ARBA00022840"/>
    </source>
</evidence>
<evidence type="ECO:0000313" key="6">
    <source>
        <dbReference type="EMBL" id="RZU62661.1"/>
    </source>
</evidence>
<feature type="domain" description="ABC transporter" evidence="5">
    <location>
        <begin position="6"/>
        <end position="227"/>
    </location>
</feature>
<dbReference type="SMART" id="SM00382">
    <property type="entry name" value="AAA"/>
    <property type="match status" value="1"/>
</dbReference>
<evidence type="ECO:0000256" key="3">
    <source>
        <dbReference type="ARBA" id="ARBA00022741"/>
    </source>
</evidence>
<dbReference type="PROSITE" id="PS00211">
    <property type="entry name" value="ABC_TRANSPORTER_1"/>
    <property type="match status" value="1"/>
</dbReference>
<evidence type="ECO:0000256" key="1">
    <source>
        <dbReference type="ARBA" id="ARBA00005417"/>
    </source>
</evidence>
<dbReference type="InterPro" id="IPR003439">
    <property type="entry name" value="ABC_transporter-like_ATP-bd"/>
</dbReference>
<dbReference type="InterPro" id="IPR017871">
    <property type="entry name" value="ABC_transporter-like_CS"/>
</dbReference>
<dbReference type="EMBL" id="SHLA01000001">
    <property type="protein sequence ID" value="RZU62661.1"/>
    <property type="molecule type" value="Genomic_DNA"/>
</dbReference>
<dbReference type="InterPro" id="IPR050319">
    <property type="entry name" value="ABC_transp_ATP-bind"/>
</dbReference>
<keyword evidence="2" id="KW-0813">Transport</keyword>
<comment type="similarity">
    <text evidence="1">Belongs to the ABC transporter superfamily.</text>
</comment>
<dbReference type="SUPFAM" id="SSF52540">
    <property type="entry name" value="P-loop containing nucleoside triphosphate hydrolases"/>
    <property type="match status" value="1"/>
</dbReference>
<evidence type="ECO:0000256" key="2">
    <source>
        <dbReference type="ARBA" id="ARBA00022448"/>
    </source>
</evidence>
<dbReference type="Proteomes" id="UP000292685">
    <property type="component" value="Unassembled WGS sequence"/>
</dbReference>
<dbReference type="PROSITE" id="PS50893">
    <property type="entry name" value="ABC_TRANSPORTER_2"/>
    <property type="match status" value="1"/>
</dbReference>
<dbReference type="PANTHER" id="PTHR43776:SF7">
    <property type="entry name" value="D,D-DIPEPTIDE TRANSPORT ATP-BINDING PROTEIN DDPF-RELATED"/>
    <property type="match status" value="1"/>
</dbReference>
<organism evidence="6 7">
    <name type="scientific">Zhihengliuella halotolerans</name>
    <dbReference type="NCBI Taxonomy" id="370736"/>
    <lineage>
        <taxon>Bacteria</taxon>
        <taxon>Bacillati</taxon>
        <taxon>Actinomycetota</taxon>
        <taxon>Actinomycetes</taxon>
        <taxon>Micrococcales</taxon>
        <taxon>Micrococcaceae</taxon>
        <taxon>Zhihengliuella</taxon>
    </lineage>
</organism>
<sequence length="228" mass="23511">MSAAVLQACGIGASYGTRRRPVTALHPTDFTLLAGESVAVIGRSGAGKSTLAEIVLGLRTASTGHVMVHGQRFCGAGRTPDQDHRRLVQGIPQDAGASLPPRTPVRASIERALTKLRVDGDHAARILAAAETASLDPALLERTPRQLSGGQAQRAAIARAVAVGPDVIVADEPTSALDSATSASLADALLALPSRTGGALLLVTHDDALAARCDRILTVRDGTVEQTR</sequence>
<dbReference type="RefSeq" id="WP_130451202.1">
    <property type="nucleotide sequence ID" value="NZ_SHLA01000001.1"/>
</dbReference>
<dbReference type="InterPro" id="IPR027417">
    <property type="entry name" value="P-loop_NTPase"/>
</dbReference>
<evidence type="ECO:0000313" key="7">
    <source>
        <dbReference type="Proteomes" id="UP000292685"/>
    </source>
</evidence>
<dbReference type="GO" id="GO:0055085">
    <property type="term" value="P:transmembrane transport"/>
    <property type="evidence" value="ECO:0007669"/>
    <property type="project" value="UniProtKB-ARBA"/>
</dbReference>
<dbReference type="Gene3D" id="3.40.50.300">
    <property type="entry name" value="P-loop containing nucleotide triphosphate hydrolases"/>
    <property type="match status" value="1"/>
</dbReference>
<dbReference type="PANTHER" id="PTHR43776">
    <property type="entry name" value="TRANSPORT ATP-BINDING PROTEIN"/>
    <property type="match status" value="1"/>
</dbReference>